<accession>A0A9X6XY74</accession>
<protein>
    <recommendedName>
        <fullName evidence="3">IS110 family transposase</fullName>
    </recommendedName>
</protein>
<comment type="caution">
    <text evidence="1">The sequence shown here is derived from an EMBL/GenBank/DDBJ whole genome shotgun (WGS) entry which is preliminary data.</text>
</comment>
<organism evidence="1 2">
    <name type="scientific">Bacillus cereus</name>
    <dbReference type="NCBI Taxonomy" id="1396"/>
    <lineage>
        <taxon>Bacteria</taxon>
        <taxon>Bacillati</taxon>
        <taxon>Bacillota</taxon>
        <taxon>Bacilli</taxon>
        <taxon>Bacillales</taxon>
        <taxon>Bacillaceae</taxon>
        <taxon>Bacillus</taxon>
        <taxon>Bacillus cereus group</taxon>
    </lineage>
</organism>
<reference evidence="1 2" key="1">
    <citation type="submission" date="2017-09" db="EMBL/GenBank/DDBJ databases">
        <title>Large-scale bioinformatics analysis of Bacillus genomes uncovers conserved roles of natural products in bacterial physiology.</title>
        <authorList>
            <consortium name="Agbiome Team Llc"/>
            <person name="Bleich R.M."/>
            <person name="Grubbs K.J."/>
            <person name="Santa Maria K.C."/>
            <person name="Allen S.E."/>
            <person name="Farag S."/>
            <person name="Shank E.A."/>
            <person name="Bowers A."/>
        </authorList>
    </citation>
    <scope>NUCLEOTIDE SEQUENCE [LARGE SCALE GENOMIC DNA]</scope>
    <source>
        <strain evidence="1 2">AFS092789</strain>
    </source>
</reference>
<dbReference type="EMBL" id="NVMX01000022">
    <property type="protein sequence ID" value="PDZ97563.1"/>
    <property type="molecule type" value="Genomic_DNA"/>
</dbReference>
<evidence type="ECO:0008006" key="3">
    <source>
        <dbReference type="Google" id="ProtNLM"/>
    </source>
</evidence>
<gene>
    <name evidence="1" type="ORF">CON36_17060</name>
</gene>
<name>A0A9X6XY74_BACCE</name>
<proteinExistence type="predicted"/>
<evidence type="ECO:0000313" key="1">
    <source>
        <dbReference type="EMBL" id="PDZ97563.1"/>
    </source>
</evidence>
<sequence>MRHVIAFDISMGKSYMVIYNAQKQCIFEKEIKHSKLEFEKLQNKIQELTNQTGYLLPIKSLGSKTTM</sequence>
<dbReference type="AlphaFoldDB" id="A0A9X6XY74"/>
<dbReference type="Proteomes" id="UP000219922">
    <property type="component" value="Unassembled WGS sequence"/>
</dbReference>
<evidence type="ECO:0000313" key="2">
    <source>
        <dbReference type="Proteomes" id="UP000219922"/>
    </source>
</evidence>